<dbReference type="InterPro" id="IPR015915">
    <property type="entry name" value="Kelch-typ_b-propeller"/>
</dbReference>
<dbReference type="SUPFAM" id="SSF50965">
    <property type="entry name" value="Galactose oxidase, central domain"/>
    <property type="match status" value="1"/>
</dbReference>
<dbReference type="InterPro" id="IPR056737">
    <property type="entry name" value="Beta-prop_ATRN-MKLN-like"/>
</dbReference>
<keyword evidence="5" id="KW-1185">Reference proteome</keyword>
<dbReference type="Proteomes" id="UP000215223">
    <property type="component" value="Unassembled WGS sequence"/>
</dbReference>
<protein>
    <submittedName>
        <fullName evidence="4">Kelch-like protein 17</fullName>
    </submittedName>
</protein>
<dbReference type="AlphaFoldDB" id="A0A229RSI1"/>
<dbReference type="Pfam" id="PF24981">
    <property type="entry name" value="Beta-prop_ATRN-LZTR1"/>
    <property type="match status" value="1"/>
</dbReference>
<gene>
    <name evidence="4" type="ORF">CFP71_30080</name>
</gene>
<evidence type="ECO:0000256" key="2">
    <source>
        <dbReference type="ARBA" id="ARBA00022737"/>
    </source>
</evidence>
<organism evidence="4 5">
    <name type="scientific">Amycolatopsis thailandensis</name>
    <dbReference type="NCBI Taxonomy" id="589330"/>
    <lineage>
        <taxon>Bacteria</taxon>
        <taxon>Bacillati</taxon>
        <taxon>Actinomycetota</taxon>
        <taxon>Actinomycetes</taxon>
        <taxon>Pseudonocardiales</taxon>
        <taxon>Pseudonocardiaceae</taxon>
        <taxon>Amycolatopsis</taxon>
    </lineage>
</organism>
<dbReference type="EMBL" id="NMQT01000112">
    <property type="protein sequence ID" value="OXM49354.1"/>
    <property type="molecule type" value="Genomic_DNA"/>
</dbReference>
<feature type="domain" description="Attractin/MKLN-like beta-propeller" evidence="3">
    <location>
        <begin position="40"/>
        <end position="309"/>
    </location>
</feature>
<evidence type="ECO:0000313" key="5">
    <source>
        <dbReference type="Proteomes" id="UP000215223"/>
    </source>
</evidence>
<dbReference type="InterPro" id="IPR011043">
    <property type="entry name" value="Gal_Oxase/kelch_b-propeller"/>
</dbReference>
<dbReference type="InterPro" id="IPR006652">
    <property type="entry name" value="Kelch_1"/>
</dbReference>
<dbReference type="RefSeq" id="WP_093937339.1">
    <property type="nucleotide sequence ID" value="NZ_NMQT01000112.1"/>
</dbReference>
<dbReference type="SMART" id="SM00612">
    <property type="entry name" value="Kelch"/>
    <property type="match status" value="5"/>
</dbReference>
<evidence type="ECO:0000256" key="1">
    <source>
        <dbReference type="ARBA" id="ARBA00022441"/>
    </source>
</evidence>
<keyword evidence="1" id="KW-0880">Kelch repeat</keyword>
<evidence type="ECO:0000313" key="4">
    <source>
        <dbReference type="EMBL" id="OXM49354.1"/>
    </source>
</evidence>
<reference evidence="4 5" key="1">
    <citation type="submission" date="2017-07" db="EMBL/GenBank/DDBJ databases">
        <title>Amycolatopsis thailandensis Genome sequencing and assembly.</title>
        <authorList>
            <person name="Kaur N."/>
            <person name="Mayilraj S."/>
        </authorList>
    </citation>
    <scope>NUCLEOTIDE SEQUENCE [LARGE SCALE GENOMIC DNA]</scope>
    <source>
        <strain evidence="4 5">JCM 16380</strain>
    </source>
</reference>
<dbReference type="Gene3D" id="2.120.10.80">
    <property type="entry name" value="Kelch-type beta propeller"/>
    <property type="match status" value="1"/>
</dbReference>
<evidence type="ECO:0000259" key="3">
    <source>
        <dbReference type="Pfam" id="PF24981"/>
    </source>
</evidence>
<accession>A0A229RSI1</accession>
<comment type="caution">
    <text evidence="4">The sequence shown here is derived from an EMBL/GenBank/DDBJ whole genome shotgun (WGS) entry which is preliminary data.</text>
</comment>
<proteinExistence type="predicted"/>
<keyword evidence="2" id="KW-0677">Repeat</keyword>
<name>A0A229RSI1_9PSEU</name>
<dbReference type="PANTHER" id="PTHR46344">
    <property type="entry name" value="OS02G0202900 PROTEIN"/>
    <property type="match status" value="1"/>
</dbReference>
<sequence>MTTVILAADAWLAAPQYAVAARWHGQHDTAVVLKDATKVLVAGGADAAGVSVRQSAVFDLTAGTWKATALLGAARQLHTLTPLPNGKALITGGRVGPAGAPLNTAEVFDPEANSWQNVAQNMADGRWGHSAVPLSNGKVLVAGGIGARPGGGLMALRSAEVFDPVAGTWTTVEHGMTDARAGHTAVGLQGGAKVLVCGGSVPIGAADDADLAFCELYDTATAKWQPTGSLRHPRSGHTATALSATTVLIAGGRAPGATAEGFDPFARATAEVYDLAAGAWHDVAAMPAGRAAHRAVAIAEGKVLVVGGSDHPANETGYRGALQFSAGAWTPYAGLLEGRWAFSTAASGTKVLVAGGITRTGLAAAEKPVELTTSAERSGA</sequence>
<dbReference type="PANTHER" id="PTHR46344:SF27">
    <property type="entry name" value="KELCH REPEAT SUPERFAMILY PROTEIN"/>
    <property type="match status" value="1"/>
</dbReference>
<dbReference type="Gene3D" id="2.130.10.80">
    <property type="entry name" value="Galactose oxidase/kelch, beta-propeller"/>
    <property type="match status" value="2"/>
</dbReference>
<dbReference type="InterPro" id="IPR037293">
    <property type="entry name" value="Gal_Oxidase_central_sf"/>
</dbReference>
<dbReference type="OrthoDB" id="3676679at2"/>